<keyword evidence="7" id="KW-1185">Reference proteome</keyword>
<feature type="compositionally biased region" description="Basic and acidic residues" evidence="4">
    <location>
        <begin position="347"/>
        <end position="358"/>
    </location>
</feature>
<feature type="compositionally biased region" description="Polar residues" evidence="4">
    <location>
        <begin position="248"/>
        <end position="263"/>
    </location>
</feature>
<feature type="compositionally biased region" description="Basic and acidic residues" evidence="4">
    <location>
        <begin position="274"/>
        <end position="303"/>
    </location>
</feature>
<dbReference type="InterPro" id="IPR018564">
    <property type="entry name" value="Repl_chkpnt_MRC1_dom"/>
</dbReference>
<dbReference type="Pfam" id="PF09444">
    <property type="entry name" value="MRC1"/>
    <property type="match status" value="1"/>
</dbReference>
<feature type="region of interest" description="Disordered" evidence="4">
    <location>
        <begin position="1057"/>
        <end position="1118"/>
    </location>
</feature>
<feature type="region of interest" description="Disordered" evidence="4">
    <location>
        <begin position="612"/>
        <end position="791"/>
    </location>
</feature>
<dbReference type="PANTHER" id="PTHR14396:SF10">
    <property type="entry name" value="CLASPIN"/>
    <property type="match status" value="1"/>
</dbReference>
<dbReference type="EMBL" id="LKEB01000037">
    <property type="protein sequence ID" value="ROW07579.1"/>
    <property type="molecule type" value="Genomic_DNA"/>
</dbReference>
<feature type="compositionally biased region" description="Acidic residues" evidence="4">
    <location>
        <begin position="460"/>
        <end position="469"/>
    </location>
</feature>
<feature type="compositionally biased region" description="Gly residues" evidence="4">
    <location>
        <begin position="1392"/>
        <end position="1408"/>
    </location>
</feature>
<evidence type="ECO:0000256" key="1">
    <source>
        <dbReference type="ARBA" id="ARBA00004123"/>
    </source>
</evidence>
<dbReference type="InParanoid" id="A0A423WVS3"/>
<feature type="region of interest" description="Disordered" evidence="4">
    <location>
        <begin position="1152"/>
        <end position="1175"/>
    </location>
</feature>
<feature type="domain" description="DNA replication checkpoint mediator MRC1" evidence="5">
    <location>
        <begin position="1065"/>
        <end position="1204"/>
    </location>
</feature>
<dbReference type="GO" id="GO:0033314">
    <property type="term" value="P:mitotic DNA replication checkpoint signaling"/>
    <property type="evidence" value="ECO:0007669"/>
    <property type="project" value="TreeGrafter"/>
</dbReference>
<keyword evidence="2" id="KW-0597">Phosphoprotein</keyword>
<reference evidence="6 7" key="1">
    <citation type="submission" date="2015-09" db="EMBL/GenBank/DDBJ databases">
        <title>Host preference determinants of Valsa canker pathogens revealed by comparative genomics.</title>
        <authorList>
            <person name="Yin Z."/>
            <person name="Huang L."/>
        </authorList>
    </citation>
    <scope>NUCLEOTIDE SEQUENCE [LARGE SCALE GENOMIC DNA]</scope>
    <source>
        <strain evidence="6 7">SXYLt</strain>
    </source>
</reference>
<feature type="compositionally biased region" description="Acidic residues" evidence="4">
    <location>
        <begin position="1075"/>
        <end position="1084"/>
    </location>
</feature>
<organism evidence="6 7">
    <name type="scientific">Cytospora leucostoma</name>
    <dbReference type="NCBI Taxonomy" id="1230097"/>
    <lineage>
        <taxon>Eukaryota</taxon>
        <taxon>Fungi</taxon>
        <taxon>Dikarya</taxon>
        <taxon>Ascomycota</taxon>
        <taxon>Pezizomycotina</taxon>
        <taxon>Sordariomycetes</taxon>
        <taxon>Sordariomycetidae</taxon>
        <taxon>Diaporthales</taxon>
        <taxon>Cytosporaceae</taxon>
        <taxon>Cytospora</taxon>
    </lineage>
</organism>
<feature type="region of interest" description="Disordered" evidence="4">
    <location>
        <begin position="808"/>
        <end position="837"/>
    </location>
</feature>
<accession>A0A423WVS3</accession>
<proteinExistence type="predicted"/>
<dbReference type="GO" id="GO:0010997">
    <property type="term" value="F:anaphase-promoting complex binding"/>
    <property type="evidence" value="ECO:0007669"/>
    <property type="project" value="TreeGrafter"/>
</dbReference>
<feature type="region of interest" description="Disordered" evidence="4">
    <location>
        <begin position="1"/>
        <end position="372"/>
    </location>
</feature>
<comment type="caution">
    <text evidence="6">The sequence shown here is derived from an EMBL/GenBank/DDBJ whole genome shotgun (WGS) entry which is preliminary data.</text>
</comment>
<dbReference type="OrthoDB" id="2130597at2759"/>
<evidence type="ECO:0000313" key="6">
    <source>
        <dbReference type="EMBL" id="ROW07579.1"/>
    </source>
</evidence>
<name>A0A423WVS3_9PEZI</name>
<feature type="compositionally biased region" description="Basic and acidic residues" evidence="4">
    <location>
        <begin position="621"/>
        <end position="667"/>
    </location>
</feature>
<feature type="region of interest" description="Disordered" evidence="4">
    <location>
        <begin position="1212"/>
        <end position="1370"/>
    </location>
</feature>
<evidence type="ECO:0000256" key="2">
    <source>
        <dbReference type="ARBA" id="ARBA00022553"/>
    </source>
</evidence>
<evidence type="ECO:0000313" key="7">
    <source>
        <dbReference type="Proteomes" id="UP000285146"/>
    </source>
</evidence>
<feature type="compositionally biased region" description="Basic and acidic residues" evidence="4">
    <location>
        <begin position="483"/>
        <end position="495"/>
    </location>
</feature>
<feature type="region of interest" description="Disordered" evidence="4">
    <location>
        <begin position="384"/>
        <end position="507"/>
    </location>
</feature>
<dbReference type="PANTHER" id="PTHR14396">
    <property type="entry name" value="CLASPIN"/>
    <property type="match status" value="1"/>
</dbReference>
<feature type="compositionally biased region" description="Acidic residues" evidence="4">
    <location>
        <begin position="746"/>
        <end position="770"/>
    </location>
</feature>
<feature type="compositionally biased region" description="Polar residues" evidence="4">
    <location>
        <begin position="1231"/>
        <end position="1254"/>
    </location>
</feature>
<keyword evidence="3" id="KW-0539">Nucleus</keyword>
<feature type="compositionally biased region" description="Basic and acidic residues" evidence="4">
    <location>
        <begin position="163"/>
        <end position="173"/>
    </location>
</feature>
<feature type="compositionally biased region" description="Acidic residues" evidence="4">
    <location>
        <begin position="673"/>
        <end position="721"/>
    </location>
</feature>
<dbReference type="GO" id="GO:0007095">
    <property type="term" value="P:mitotic G2 DNA damage checkpoint signaling"/>
    <property type="evidence" value="ECO:0007669"/>
    <property type="project" value="TreeGrafter"/>
</dbReference>
<feature type="compositionally biased region" description="Low complexity" evidence="4">
    <location>
        <begin position="400"/>
        <end position="413"/>
    </location>
</feature>
<feature type="compositionally biased region" description="Basic residues" evidence="4">
    <location>
        <begin position="51"/>
        <end position="62"/>
    </location>
</feature>
<dbReference type="InterPro" id="IPR024146">
    <property type="entry name" value="Claspin"/>
</dbReference>
<feature type="region of interest" description="Disordered" evidence="4">
    <location>
        <begin position="1385"/>
        <end position="1411"/>
    </location>
</feature>
<feature type="compositionally biased region" description="Acidic residues" evidence="4">
    <location>
        <begin position="136"/>
        <end position="149"/>
    </location>
</feature>
<comment type="subcellular location">
    <subcellularLocation>
        <location evidence="1">Nucleus</location>
    </subcellularLocation>
</comment>
<dbReference type="STRING" id="1230097.A0A423WVS3"/>
<feature type="compositionally biased region" description="Polar residues" evidence="4">
    <location>
        <begin position="174"/>
        <end position="183"/>
    </location>
</feature>
<evidence type="ECO:0000256" key="4">
    <source>
        <dbReference type="SAM" id="MobiDB-lite"/>
    </source>
</evidence>
<protein>
    <recommendedName>
        <fullName evidence="5">DNA replication checkpoint mediator MRC1 domain-containing protein</fullName>
    </recommendedName>
</protein>
<feature type="compositionally biased region" description="Polar residues" evidence="4">
    <location>
        <begin position="1"/>
        <end position="11"/>
    </location>
</feature>
<evidence type="ECO:0000259" key="5">
    <source>
        <dbReference type="Pfam" id="PF09444"/>
    </source>
</evidence>
<feature type="compositionally biased region" description="Polar residues" evidence="4">
    <location>
        <begin position="815"/>
        <end position="824"/>
    </location>
</feature>
<sequence length="1468" mass="160165">MASSQPTSPVRSPSPDRFELSPASKLKKILAAVDSDSEIDGTPRPATKKIQFARRPSHSPSHRHNDALESGSDQDADADADADEDEDEDVRPKGRLASKMQGGDVQVEGDAIQRVRRLLQKGPTTEQVAEASADYEMADADDDDDEGDDDIIRPRGRLASRMQGDENTGRKVSGDNSRTSTEPSAPDQASKGTQDVEMAEGRADDGDEDDEIPVRPRKLKSRQRRSKTPESNAATPQRKASPGLFVTPTKSQPSTQASSQAEDSGSDADIPTLKSDRFKALVEKKRKERLAREAEEARKKEARAAAMEGLGEDNEDDVSDITDDEGGRKLTQTQKTQTRPSRKASKKAMEEMNRETQRIQRAMQLAHEAKTKKKITKATLFERFNFNPAGHLPAKEKLQSSSRPPTPTSSKSTDAGLKNQDTPPSSPPARVEDVLGKGLNILPSQAGAAVPEATMTYVEEGQDEEEFPDLMDMKAFARKPLNKGKDKATTPELKARTPTKPPTKRHIRVKLPPIQANKIDLGSDNDDDGDDLVVLDAKSSKLDALFESAPKNRSKESRSLFALRHLAHLESPERKAYKKFDKAAMTPGELQAFLNQRAREQARLEKQRRMEMLKAKGIHVPTEEERERDREMVEDMVARARREAEEIMERERDAAKKERKASGKDDPLAWEDSGSDDGDYQDGDEEDGDTDVGVDADVELSGSEPEEEIVDGMLLDDDAEDNGQAVGPAEEVTPNRPSAAQALVDENAEDDTASEASESEESWFDPDEEEERHRWGAEDEDMDEAPAFVQARRPNKIRNIIFDDEDSEVEATLKPKTQNVNTTPAPKPHAIDFTPAPKTVSPGIPTSVLRSANKSFIPGLPVDAGGPAGLGLTQIFAGTMDSQAAPFESSPSQPMPTFDNFPDSQFSQNVTDSAGAMVLDSQPKLAETQTGDIETQIQLNFTQSQTHGLDSLLRDDIVSQASPMVQPTQDGGFQNWTPLKERFVEPPPATVQTLVHERDDLGDMSHDSPLLHKRGRLRRKAVIASDSEDGEDEAIFGAKPSAFNVLKDAAAKEKRRVAKEEFNKKKSNAKHMVEEQAEESEDEYAGLGGVDGEFSDDDDAASVHEMIDDNTQGNKEDETKLAAFYADRARAEDEKQVDKLFKDITTGMLRRKRGADYDLSDSDDGGEARRRMKRRQFAKMQKALLTDERISKVAENPRNQAFLRTIEDIGSDDEMDFLFEPPPPQAKDDQQSSTDAQDNQEQATVPDSQPTAAMSAQAKRAPASGRRTKDGKRPSNIGEIRETLSNLLEEPSGNTVISATDAGSDSDGDTNEGGGKSSNKENTNPRRSRRSGVVVDRISLKRQGSSNASTGTSGGRLAFAAPSAAGGSGSFRVPALLRKATTNSLISSTGSSGSGGAATAGASAGGFGEEAKIKKNAGKRSGISYLARENDRQAAVKEAEKRREQRKFRAVEGRSKVVGGLFGAGKFE</sequence>
<dbReference type="Proteomes" id="UP000285146">
    <property type="component" value="Unassembled WGS sequence"/>
</dbReference>
<gene>
    <name evidence="6" type="ORF">VPNG_06865</name>
</gene>
<feature type="compositionally biased region" description="Low complexity" evidence="4">
    <location>
        <begin position="1344"/>
        <end position="1365"/>
    </location>
</feature>
<feature type="compositionally biased region" description="Acidic residues" evidence="4">
    <location>
        <begin position="310"/>
        <end position="324"/>
    </location>
</feature>
<dbReference type="GO" id="GO:0005634">
    <property type="term" value="C:nucleus"/>
    <property type="evidence" value="ECO:0007669"/>
    <property type="project" value="UniProtKB-SubCell"/>
</dbReference>
<evidence type="ECO:0000256" key="3">
    <source>
        <dbReference type="ARBA" id="ARBA00023242"/>
    </source>
</evidence>
<feature type="compositionally biased region" description="Basic residues" evidence="4">
    <location>
        <begin position="215"/>
        <end position="226"/>
    </location>
</feature>
<feature type="compositionally biased region" description="Acidic residues" evidence="4">
    <location>
        <begin position="72"/>
        <end position="89"/>
    </location>
</feature>